<name>A0ABV1GEK3_9FIRM</name>
<accession>A0ABV1GEK3</accession>
<dbReference type="PANTHER" id="PTHR43674:SF2">
    <property type="entry name" value="BETA-UREIDOPROPIONASE"/>
    <property type="match status" value="1"/>
</dbReference>
<dbReference type="Proteomes" id="UP001477672">
    <property type="component" value="Unassembled WGS sequence"/>
</dbReference>
<dbReference type="SUPFAM" id="SSF56317">
    <property type="entry name" value="Carbon-nitrogen hydrolase"/>
    <property type="match status" value="2"/>
</dbReference>
<dbReference type="InterPro" id="IPR003010">
    <property type="entry name" value="C-N_Hydrolase"/>
</dbReference>
<evidence type="ECO:0000256" key="1">
    <source>
        <dbReference type="ARBA" id="ARBA00022801"/>
    </source>
</evidence>
<sequence length="509" mass="54916">MKLGLVQMMAAPMEAYEETAQRILRLTEQACEQGAQLVLLPECAYPAYMIGRDPERRFLQRLPSLLEELGQLARRRGVYVVMGAALPGEDGTLENGAVALGPDGTQLGRAAKSNLWHFDGKWFTAGRTSFLFDTPYGRMGVMICADGRIPEIARMLRLQGAQMILDTVNLVASAAAPAQLSNQQYQFILPIRAWENGVPIAVCDKAGLESGAVCCLGRSFIASAEGEIVAQCSPDKEEILVWDVEPAEPLPLQGRRPELYGALCNGHTPRPQLPRDPADAELFAALVRFEADTPREYVEKACGALELCRMMDARLMVLPAARGFALSPEDTAALCAALGEGDAAVADWGQGPERGAHVLRHTGEADRLMPTHLPGADSPIRTVELWPGCRAAAVFDGEMAVPELARVAMLEGADLVLWFDAQGGTPDFALAQTRAAENKMFVLRSGPAGEKGRSYAVSPDGAQLFTTFFTAEQIGAGMVNLALSKCKTVVPGTHILDGRIPDFYKSMTE</sequence>
<protein>
    <submittedName>
        <fullName evidence="3">Nitrilase-related carbon-nitrogen hydrolase</fullName>
    </submittedName>
</protein>
<dbReference type="InterPro" id="IPR050345">
    <property type="entry name" value="Aliph_Amidase/BUP"/>
</dbReference>
<dbReference type="PROSITE" id="PS50263">
    <property type="entry name" value="CN_HYDROLASE"/>
    <property type="match status" value="1"/>
</dbReference>
<dbReference type="GO" id="GO:0016787">
    <property type="term" value="F:hydrolase activity"/>
    <property type="evidence" value="ECO:0007669"/>
    <property type="project" value="UniProtKB-KW"/>
</dbReference>
<dbReference type="InterPro" id="IPR036526">
    <property type="entry name" value="C-N_Hydrolase_sf"/>
</dbReference>
<dbReference type="RefSeq" id="WP_349215344.1">
    <property type="nucleotide sequence ID" value="NZ_JBBMFA010000074.1"/>
</dbReference>
<dbReference type="Pfam" id="PF00795">
    <property type="entry name" value="CN_hydrolase"/>
    <property type="match status" value="2"/>
</dbReference>
<gene>
    <name evidence="3" type="ORF">WMO24_05625</name>
</gene>
<keyword evidence="1 3" id="KW-0378">Hydrolase</keyword>
<organism evidence="3 4">
    <name type="scientific">Ruthenibacterium intestinale</name>
    <dbReference type="NCBI Taxonomy" id="3133163"/>
    <lineage>
        <taxon>Bacteria</taxon>
        <taxon>Bacillati</taxon>
        <taxon>Bacillota</taxon>
        <taxon>Clostridia</taxon>
        <taxon>Eubacteriales</taxon>
        <taxon>Oscillospiraceae</taxon>
        <taxon>Ruthenibacterium</taxon>
    </lineage>
</organism>
<dbReference type="EMBL" id="JBBMFA010000074">
    <property type="protein sequence ID" value="MEQ2519913.1"/>
    <property type="molecule type" value="Genomic_DNA"/>
</dbReference>
<evidence type="ECO:0000259" key="2">
    <source>
        <dbReference type="PROSITE" id="PS50263"/>
    </source>
</evidence>
<dbReference type="CDD" id="cd07197">
    <property type="entry name" value="nitrilase"/>
    <property type="match status" value="1"/>
</dbReference>
<evidence type="ECO:0000313" key="4">
    <source>
        <dbReference type="Proteomes" id="UP001477672"/>
    </source>
</evidence>
<comment type="caution">
    <text evidence="3">The sequence shown here is derived from an EMBL/GenBank/DDBJ whole genome shotgun (WGS) entry which is preliminary data.</text>
</comment>
<proteinExistence type="predicted"/>
<reference evidence="3 4" key="1">
    <citation type="submission" date="2024-03" db="EMBL/GenBank/DDBJ databases">
        <title>Human intestinal bacterial collection.</title>
        <authorList>
            <person name="Pauvert C."/>
            <person name="Hitch T.C.A."/>
            <person name="Clavel T."/>
        </authorList>
    </citation>
    <scope>NUCLEOTIDE SEQUENCE [LARGE SCALE GENOMIC DNA]</scope>
    <source>
        <strain evidence="3 4">CLA-JM-H11</strain>
    </source>
</reference>
<keyword evidence="4" id="KW-1185">Reference proteome</keyword>
<dbReference type="PANTHER" id="PTHR43674">
    <property type="entry name" value="NITRILASE C965.09-RELATED"/>
    <property type="match status" value="1"/>
</dbReference>
<dbReference type="Gene3D" id="3.60.110.10">
    <property type="entry name" value="Carbon-nitrogen hydrolase"/>
    <property type="match status" value="2"/>
</dbReference>
<evidence type="ECO:0000313" key="3">
    <source>
        <dbReference type="EMBL" id="MEQ2519913.1"/>
    </source>
</evidence>
<feature type="domain" description="CN hydrolase" evidence="2">
    <location>
        <begin position="1"/>
        <end position="246"/>
    </location>
</feature>